<dbReference type="InterPro" id="IPR010095">
    <property type="entry name" value="Cas12f1-like_TNB"/>
</dbReference>
<keyword evidence="10" id="KW-1185">Reference proteome</keyword>
<evidence type="ECO:0000256" key="2">
    <source>
        <dbReference type="ARBA" id="ARBA00011044"/>
    </source>
</evidence>
<dbReference type="RefSeq" id="WP_055596109.1">
    <property type="nucleotide sequence ID" value="NZ_CP109134.1"/>
</dbReference>
<dbReference type="NCBIfam" id="NF040570">
    <property type="entry name" value="guided_TnpB"/>
    <property type="match status" value="1"/>
</dbReference>
<name>A0ABZ1GVQ7_9ACTN</name>
<feature type="compositionally biased region" description="Basic residues" evidence="6">
    <location>
        <begin position="233"/>
        <end position="250"/>
    </location>
</feature>
<dbReference type="PANTHER" id="PTHR30405:SF11">
    <property type="entry name" value="RNA-GUIDED DNA ENDONUCLEASE RV2885C-RELATED"/>
    <property type="match status" value="1"/>
</dbReference>
<protein>
    <submittedName>
        <fullName evidence="9">Transposase</fullName>
    </submittedName>
</protein>
<dbReference type="Pfam" id="PF01385">
    <property type="entry name" value="OrfB_IS605"/>
    <property type="match status" value="1"/>
</dbReference>
<evidence type="ECO:0000256" key="6">
    <source>
        <dbReference type="SAM" id="MobiDB-lite"/>
    </source>
</evidence>
<dbReference type="PANTHER" id="PTHR30405">
    <property type="entry name" value="TRANSPOSASE"/>
    <property type="match status" value="1"/>
</dbReference>
<feature type="region of interest" description="Disordered" evidence="6">
    <location>
        <begin position="233"/>
        <end position="256"/>
    </location>
</feature>
<reference evidence="9 10" key="1">
    <citation type="submission" date="2022-10" db="EMBL/GenBank/DDBJ databases">
        <title>The complete genomes of actinobacterial strains from the NBC collection.</title>
        <authorList>
            <person name="Joergensen T.S."/>
            <person name="Alvarez Arevalo M."/>
            <person name="Sterndorff E.B."/>
            <person name="Faurdal D."/>
            <person name="Vuksanovic O."/>
            <person name="Mourched A.-S."/>
            <person name="Charusanti P."/>
            <person name="Shaw S."/>
            <person name="Blin K."/>
            <person name="Weber T."/>
        </authorList>
    </citation>
    <scope>NUCLEOTIDE SEQUENCE [LARGE SCALE GENOMIC DNA]</scope>
    <source>
        <strain evidence="9 10">NBC 01753</strain>
    </source>
</reference>
<dbReference type="Proteomes" id="UP001335325">
    <property type="component" value="Chromosome"/>
</dbReference>
<dbReference type="InterPro" id="IPR051399">
    <property type="entry name" value="RNA-guided_DNA_endo/Transpos"/>
</dbReference>
<proteinExistence type="inferred from homology"/>
<evidence type="ECO:0000256" key="5">
    <source>
        <dbReference type="ARBA" id="ARBA00023172"/>
    </source>
</evidence>
<dbReference type="EMBL" id="CP109134">
    <property type="protein sequence ID" value="WSD10319.1"/>
    <property type="molecule type" value="Genomic_DNA"/>
</dbReference>
<keyword evidence="4" id="KW-0238">DNA-binding</keyword>
<evidence type="ECO:0000256" key="4">
    <source>
        <dbReference type="ARBA" id="ARBA00023125"/>
    </source>
</evidence>
<keyword evidence="3" id="KW-0815">Transposition</keyword>
<evidence type="ECO:0000256" key="3">
    <source>
        <dbReference type="ARBA" id="ARBA00022578"/>
    </source>
</evidence>
<sequence>MMRVKLVVQVRLMPTPEVASALECTLRTANDAANWLSRQAHERGETSRKALQGFAYRDLKDRGLSAQPALHVLRKVADAYTTLRANIRSGNLGKPGSKRRSRVEGKPIGFRPDAAQAYDDRCLSWQVDEQTVSIWTTAGRIRGVRFICSEQTHKLLAERRKGESDLFHRDGMWFLIATCEVPESEQREPTDFLGVDLGIVNIATTSDGKLHAGRELNRYRKRQLALRAKLQKKGTKSAKRVLKRQRRKEQRKATETNHIISKRIVTEAERTGRGIGMEDLAGIRQRVRLRKPQRVALHSWAFAQLGRFVEYKARRAGVPVLFVDPAYTSRMCAECGYTDKLNRLSQRRFACQSCGFVDHADRNASRNIRARAWQLWRSGAESHAPAPT</sequence>
<evidence type="ECO:0000259" key="7">
    <source>
        <dbReference type="Pfam" id="PF01385"/>
    </source>
</evidence>
<dbReference type="GeneID" id="91547784"/>
<dbReference type="NCBIfam" id="TIGR01766">
    <property type="entry name" value="IS200/IS605 family accessory protein TnpB-like domain"/>
    <property type="match status" value="1"/>
</dbReference>
<organism evidence="9 10">
    <name type="scientific">Streptomyces hirsutus</name>
    <dbReference type="NCBI Taxonomy" id="35620"/>
    <lineage>
        <taxon>Bacteria</taxon>
        <taxon>Bacillati</taxon>
        <taxon>Actinomycetota</taxon>
        <taxon>Actinomycetes</taxon>
        <taxon>Kitasatosporales</taxon>
        <taxon>Streptomycetaceae</taxon>
        <taxon>Streptomyces</taxon>
    </lineage>
</organism>
<evidence type="ECO:0000259" key="8">
    <source>
        <dbReference type="Pfam" id="PF07282"/>
    </source>
</evidence>
<dbReference type="InterPro" id="IPR001959">
    <property type="entry name" value="Transposase"/>
</dbReference>
<accession>A0ABZ1GVQ7</accession>
<feature type="domain" description="Cas12f1-like TNB" evidence="8">
    <location>
        <begin position="302"/>
        <end position="368"/>
    </location>
</feature>
<comment type="similarity">
    <text evidence="2">In the N-terminal section; belongs to the transposase 2 family.</text>
</comment>
<evidence type="ECO:0000256" key="1">
    <source>
        <dbReference type="ARBA" id="ARBA00008761"/>
    </source>
</evidence>
<evidence type="ECO:0000313" key="9">
    <source>
        <dbReference type="EMBL" id="WSD10319.1"/>
    </source>
</evidence>
<dbReference type="Pfam" id="PF07282">
    <property type="entry name" value="Cas12f1-like_TNB"/>
    <property type="match status" value="1"/>
</dbReference>
<keyword evidence="5" id="KW-0233">DNA recombination</keyword>
<gene>
    <name evidence="9" type="ORF">OIE73_34435</name>
</gene>
<feature type="domain" description="Probable transposase IS891/IS1136/IS1341" evidence="7">
    <location>
        <begin position="179"/>
        <end position="271"/>
    </location>
</feature>
<comment type="similarity">
    <text evidence="1">In the C-terminal section; belongs to the transposase 35 family.</text>
</comment>
<evidence type="ECO:0000313" key="10">
    <source>
        <dbReference type="Proteomes" id="UP001335325"/>
    </source>
</evidence>